<dbReference type="Proteomes" id="UP001060215">
    <property type="component" value="Chromosome 11"/>
</dbReference>
<sequence>MRHLLREDGEKYCNKVSVYIFVSNMILFMVPVKFIVGDLDITYTLPGAKEYINGGLKKEMLNLEEVVAMKGVAHFLNQEKPEQISPHIVDFIRKF</sequence>
<evidence type="ECO:0000313" key="1">
    <source>
        <dbReference type="EMBL" id="KAI7984344.1"/>
    </source>
</evidence>
<protein>
    <submittedName>
        <fullName evidence="1">Uncharacterized protein</fullName>
    </submittedName>
</protein>
<organism evidence="1 2">
    <name type="scientific">Camellia lanceoleosa</name>
    <dbReference type="NCBI Taxonomy" id="1840588"/>
    <lineage>
        <taxon>Eukaryota</taxon>
        <taxon>Viridiplantae</taxon>
        <taxon>Streptophyta</taxon>
        <taxon>Embryophyta</taxon>
        <taxon>Tracheophyta</taxon>
        <taxon>Spermatophyta</taxon>
        <taxon>Magnoliopsida</taxon>
        <taxon>eudicotyledons</taxon>
        <taxon>Gunneridae</taxon>
        <taxon>Pentapetalae</taxon>
        <taxon>asterids</taxon>
        <taxon>Ericales</taxon>
        <taxon>Theaceae</taxon>
        <taxon>Camellia</taxon>
    </lineage>
</organism>
<keyword evidence="2" id="KW-1185">Reference proteome</keyword>
<reference evidence="1 2" key="1">
    <citation type="journal article" date="2022" name="Plant J.">
        <title>Chromosome-level genome of Camellia lanceoleosa provides a valuable resource for understanding genome evolution and self-incompatibility.</title>
        <authorList>
            <person name="Gong W."/>
            <person name="Xiao S."/>
            <person name="Wang L."/>
            <person name="Liao Z."/>
            <person name="Chang Y."/>
            <person name="Mo W."/>
            <person name="Hu G."/>
            <person name="Li W."/>
            <person name="Zhao G."/>
            <person name="Zhu H."/>
            <person name="Hu X."/>
            <person name="Ji K."/>
            <person name="Xiang X."/>
            <person name="Song Q."/>
            <person name="Yuan D."/>
            <person name="Jin S."/>
            <person name="Zhang L."/>
        </authorList>
    </citation>
    <scope>NUCLEOTIDE SEQUENCE [LARGE SCALE GENOMIC DNA]</scope>
    <source>
        <strain evidence="1">SQ_2022a</strain>
    </source>
</reference>
<comment type="caution">
    <text evidence="1">The sequence shown here is derived from an EMBL/GenBank/DDBJ whole genome shotgun (WGS) entry which is preliminary data.</text>
</comment>
<accession>A0ACC0F792</accession>
<proteinExistence type="predicted"/>
<dbReference type="EMBL" id="CM045768">
    <property type="protein sequence ID" value="KAI7984344.1"/>
    <property type="molecule type" value="Genomic_DNA"/>
</dbReference>
<name>A0ACC0F792_9ERIC</name>
<gene>
    <name evidence="1" type="ORF">LOK49_LG15G00193</name>
</gene>
<evidence type="ECO:0000313" key="2">
    <source>
        <dbReference type="Proteomes" id="UP001060215"/>
    </source>
</evidence>